<evidence type="ECO:0000256" key="2">
    <source>
        <dbReference type="ARBA" id="ARBA00023125"/>
    </source>
</evidence>
<dbReference type="SUPFAM" id="SSF46785">
    <property type="entry name" value="Winged helix' DNA-binding domain"/>
    <property type="match status" value="1"/>
</dbReference>
<feature type="domain" description="HTH gntR-type" evidence="4">
    <location>
        <begin position="1"/>
        <end position="69"/>
    </location>
</feature>
<evidence type="ECO:0000256" key="3">
    <source>
        <dbReference type="ARBA" id="ARBA00023163"/>
    </source>
</evidence>
<dbReference type="FunFam" id="1.10.10.10:FF:000079">
    <property type="entry name" value="GntR family transcriptional regulator"/>
    <property type="match status" value="1"/>
</dbReference>
<dbReference type="EMBL" id="JACRTG010000011">
    <property type="protein sequence ID" value="MBC8587432.1"/>
    <property type="molecule type" value="Genomic_DNA"/>
</dbReference>
<sequence>MPLYSQLMDIIVEMIEEGNLKEDDQLPSERELCDTYDISRSTVRQAIQELEKEGYIYRLHGKGTYISPKMFKQNLLKFYSFTEEMKKLGKTPSSMVLDFDIINTNEKLAKKMRLNIGDKVYIFTRLRLADNEPMMLETSYVPCSRFPGLTKELLEENPMYDIFSKLYGVSITSAEETFQTVVTRDNEAKLLKYSLHLPSMMIERTTYETESVVEYTKSVARGDRFKYSVILKK</sequence>
<keyword evidence="1" id="KW-0805">Transcription regulation</keyword>
<keyword evidence="6" id="KW-1185">Reference proteome</keyword>
<evidence type="ECO:0000313" key="6">
    <source>
        <dbReference type="Proteomes" id="UP000601171"/>
    </source>
</evidence>
<evidence type="ECO:0000259" key="4">
    <source>
        <dbReference type="PROSITE" id="PS50949"/>
    </source>
</evidence>
<dbReference type="GO" id="GO:0003700">
    <property type="term" value="F:DNA-binding transcription factor activity"/>
    <property type="evidence" value="ECO:0007669"/>
    <property type="project" value="InterPro"/>
</dbReference>
<keyword evidence="2" id="KW-0238">DNA-binding</keyword>
<dbReference type="InterPro" id="IPR011663">
    <property type="entry name" value="UTRA"/>
</dbReference>
<proteinExistence type="predicted"/>
<reference evidence="5" key="1">
    <citation type="submission" date="2020-08" db="EMBL/GenBank/DDBJ databases">
        <title>Genome public.</title>
        <authorList>
            <person name="Liu C."/>
            <person name="Sun Q."/>
        </authorList>
    </citation>
    <scope>NUCLEOTIDE SEQUENCE</scope>
    <source>
        <strain evidence="5">BX21</strain>
    </source>
</reference>
<comment type="caution">
    <text evidence="5">The sequence shown here is derived from an EMBL/GenBank/DDBJ whole genome shotgun (WGS) entry which is preliminary data.</text>
</comment>
<dbReference type="Pfam" id="PF07702">
    <property type="entry name" value="UTRA"/>
    <property type="match status" value="1"/>
</dbReference>
<dbReference type="InterPro" id="IPR028978">
    <property type="entry name" value="Chorismate_lyase_/UTRA_dom_sf"/>
</dbReference>
<dbReference type="InterPro" id="IPR036390">
    <property type="entry name" value="WH_DNA-bd_sf"/>
</dbReference>
<dbReference type="PROSITE" id="PS50949">
    <property type="entry name" value="HTH_GNTR"/>
    <property type="match status" value="1"/>
</dbReference>
<dbReference type="SMART" id="SM00345">
    <property type="entry name" value="HTH_GNTR"/>
    <property type="match status" value="1"/>
</dbReference>
<name>A0A926ETY3_9FIRM</name>
<keyword evidence="3" id="KW-0804">Transcription</keyword>
<dbReference type="SMART" id="SM00866">
    <property type="entry name" value="UTRA"/>
    <property type="match status" value="1"/>
</dbReference>
<dbReference type="GO" id="GO:0003677">
    <property type="term" value="F:DNA binding"/>
    <property type="evidence" value="ECO:0007669"/>
    <property type="project" value="UniProtKB-KW"/>
</dbReference>
<dbReference type="Gene3D" id="1.10.10.10">
    <property type="entry name" value="Winged helix-like DNA-binding domain superfamily/Winged helix DNA-binding domain"/>
    <property type="match status" value="1"/>
</dbReference>
<dbReference type="GO" id="GO:0045892">
    <property type="term" value="P:negative regulation of DNA-templated transcription"/>
    <property type="evidence" value="ECO:0007669"/>
    <property type="project" value="TreeGrafter"/>
</dbReference>
<dbReference type="InterPro" id="IPR000524">
    <property type="entry name" value="Tscrpt_reg_HTH_GntR"/>
</dbReference>
<dbReference type="InterPro" id="IPR050679">
    <property type="entry name" value="Bact_HTH_transcr_reg"/>
</dbReference>
<organism evidence="5 6">
    <name type="scientific">Paratissierella segnis</name>
    <dbReference type="NCBI Taxonomy" id="2763679"/>
    <lineage>
        <taxon>Bacteria</taxon>
        <taxon>Bacillati</taxon>
        <taxon>Bacillota</taxon>
        <taxon>Tissierellia</taxon>
        <taxon>Tissierellales</taxon>
        <taxon>Tissierellaceae</taxon>
        <taxon>Paratissierella</taxon>
    </lineage>
</organism>
<protein>
    <submittedName>
        <fullName evidence="5">GntR family transcriptional regulator</fullName>
    </submittedName>
</protein>
<dbReference type="AlphaFoldDB" id="A0A926ETY3"/>
<evidence type="ECO:0000313" key="5">
    <source>
        <dbReference type="EMBL" id="MBC8587432.1"/>
    </source>
</evidence>
<dbReference type="PRINTS" id="PR00035">
    <property type="entry name" value="HTHGNTR"/>
</dbReference>
<dbReference type="Proteomes" id="UP000601171">
    <property type="component" value="Unassembled WGS sequence"/>
</dbReference>
<evidence type="ECO:0000256" key="1">
    <source>
        <dbReference type="ARBA" id="ARBA00023015"/>
    </source>
</evidence>
<gene>
    <name evidence="5" type="ORF">H8707_04160</name>
</gene>
<dbReference type="SUPFAM" id="SSF64288">
    <property type="entry name" value="Chorismate lyase-like"/>
    <property type="match status" value="1"/>
</dbReference>
<dbReference type="InterPro" id="IPR036388">
    <property type="entry name" value="WH-like_DNA-bd_sf"/>
</dbReference>
<dbReference type="Gene3D" id="3.40.1410.10">
    <property type="entry name" value="Chorismate lyase-like"/>
    <property type="match status" value="1"/>
</dbReference>
<dbReference type="CDD" id="cd07377">
    <property type="entry name" value="WHTH_GntR"/>
    <property type="match status" value="1"/>
</dbReference>
<accession>A0A926ETY3</accession>
<dbReference type="PANTHER" id="PTHR44846:SF1">
    <property type="entry name" value="MANNOSYL-D-GLYCERATE TRANSPORT_METABOLISM SYSTEM REPRESSOR MNGR-RELATED"/>
    <property type="match status" value="1"/>
</dbReference>
<dbReference type="Pfam" id="PF00392">
    <property type="entry name" value="GntR"/>
    <property type="match status" value="1"/>
</dbReference>
<dbReference type="PANTHER" id="PTHR44846">
    <property type="entry name" value="MANNOSYL-D-GLYCERATE TRANSPORT/METABOLISM SYSTEM REPRESSOR MNGR-RELATED"/>
    <property type="match status" value="1"/>
</dbReference>